<name>A0A6J1I9S9_CUCMA</name>
<accession>A0A6J1I9S9</accession>
<proteinExistence type="predicted"/>
<sequence>MRVLEKRQLQKWVCLAYKHTNENSLDAPLFQLLLSSSIQLESFLFIVKKHEQIVIKQRESHKLHIFFLNTFFFSSFKLVLIRRYERSQICLSVPTSSRRVLSRTARDGTAAIRCTATEKTTGVLRRMPCSSVLLLPP</sequence>
<evidence type="ECO:0000313" key="2">
    <source>
        <dbReference type="RefSeq" id="XP_022971869.1"/>
    </source>
</evidence>
<dbReference type="Proteomes" id="UP000504608">
    <property type="component" value="Unplaced"/>
</dbReference>
<dbReference type="KEGG" id="cmax:111470562"/>
<gene>
    <name evidence="2" type="primary">LOC111470562</name>
</gene>
<keyword evidence="1" id="KW-1185">Reference proteome</keyword>
<dbReference type="RefSeq" id="XP_022971869.1">
    <property type="nucleotide sequence ID" value="XM_023116101.1"/>
</dbReference>
<dbReference type="AlphaFoldDB" id="A0A6J1I9S9"/>
<dbReference type="GeneID" id="111470562"/>
<protein>
    <submittedName>
        <fullName evidence="2">Uncharacterized protein LOC111470562</fullName>
    </submittedName>
</protein>
<evidence type="ECO:0000313" key="1">
    <source>
        <dbReference type="Proteomes" id="UP000504608"/>
    </source>
</evidence>
<organism evidence="1 2">
    <name type="scientific">Cucurbita maxima</name>
    <name type="common">Pumpkin</name>
    <name type="synonym">Winter squash</name>
    <dbReference type="NCBI Taxonomy" id="3661"/>
    <lineage>
        <taxon>Eukaryota</taxon>
        <taxon>Viridiplantae</taxon>
        <taxon>Streptophyta</taxon>
        <taxon>Embryophyta</taxon>
        <taxon>Tracheophyta</taxon>
        <taxon>Spermatophyta</taxon>
        <taxon>Magnoliopsida</taxon>
        <taxon>eudicotyledons</taxon>
        <taxon>Gunneridae</taxon>
        <taxon>Pentapetalae</taxon>
        <taxon>rosids</taxon>
        <taxon>fabids</taxon>
        <taxon>Cucurbitales</taxon>
        <taxon>Cucurbitaceae</taxon>
        <taxon>Cucurbiteae</taxon>
        <taxon>Cucurbita</taxon>
    </lineage>
</organism>
<reference evidence="2" key="1">
    <citation type="submission" date="2025-08" db="UniProtKB">
        <authorList>
            <consortium name="RefSeq"/>
        </authorList>
    </citation>
    <scope>IDENTIFICATION</scope>
    <source>
        <tissue evidence="2">Young leaves</tissue>
    </source>
</reference>